<keyword evidence="2" id="KW-1185">Reference proteome</keyword>
<gene>
    <name evidence="1" type="ORF">U7230_07725</name>
</gene>
<evidence type="ECO:0000313" key="1">
    <source>
        <dbReference type="EMBL" id="WRP18869.1"/>
    </source>
</evidence>
<accession>A0ABZ1C1R8</accession>
<name>A0ABZ1C1R8_9FIRM</name>
<dbReference type="EMBL" id="CP141615">
    <property type="protein sequence ID" value="WRP18869.1"/>
    <property type="molecule type" value="Genomic_DNA"/>
</dbReference>
<dbReference type="RefSeq" id="WP_324718139.1">
    <property type="nucleotide sequence ID" value="NZ_CP141615.1"/>
</dbReference>
<organism evidence="1 2">
    <name type="scientific">Carboxydichorda subterranea</name>
    <dbReference type="NCBI Taxonomy" id="3109565"/>
    <lineage>
        <taxon>Bacteria</taxon>
        <taxon>Bacillati</taxon>
        <taxon>Bacillota</taxon>
        <taxon>Limnochordia</taxon>
        <taxon>Limnochordales</taxon>
        <taxon>Geochordaceae</taxon>
        <taxon>Carboxydichorda</taxon>
    </lineage>
</organism>
<evidence type="ECO:0000313" key="2">
    <source>
        <dbReference type="Proteomes" id="UP001332192"/>
    </source>
</evidence>
<dbReference type="Proteomes" id="UP001332192">
    <property type="component" value="Chromosome"/>
</dbReference>
<protein>
    <submittedName>
        <fullName evidence="1">Transposase</fullName>
    </submittedName>
</protein>
<dbReference type="Gene3D" id="1.10.10.60">
    <property type="entry name" value="Homeodomain-like"/>
    <property type="match status" value="1"/>
</dbReference>
<sequence>MPPTRPAYPPEFRAEAVRLVRTSGKTQKEIAADLGVSTESLLKWVHQTQMDAGEREGLTTVEREELQRLRRENRILREERTLPFLADAPADLPHSV</sequence>
<dbReference type="InterPro" id="IPR009057">
    <property type="entry name" value="Homeodomain-like_sf"/>
</dbReference>
<dbReference type="SUPFAM" id="SSF46689">
    <property type="entry name" value="Homeodomain-like"/>
    <property type="match status" value="1"/>
</dbReference>
<reference evidence="1 2" key="1">
    <citation type="journal article" date="2024" name="Front. Microbiol.">
        <title>Novel thermophilic genera Geochorda gen. nov. and Carboxydochorda gen. nov. from the deep terrestrial subsurface reveal the ecophysiological diversity in the class Limnochordia.</title>
        <authorList>
            <person name="Karnachuk O.V."/>
            <person name="Lukina A.P."/>
            <person name="Avakyan M.R."/>
            <person name="Kadnikov V.V."/>
            <person name="Begmatov S."/>
            <person name="Beletsky A.V."/>
            <person name="Vlasova K.G."/>
            <person name="Novikov A.A."/>
            <person name="Shcherbakova V.A."/>
            <person name="Mardanov A.V."/>
            <person name="Ravin N.V."/>
        </authorList>
    </citation>
    <scope>NUCLEOTIDE SEQUENCE [LARGE SCALE GENOMIC DNA]</scope>
    <source>
        <strain evidence="1 2">L945</strain>
    </source>
</reference>
<proteinExistence type="predicted"/>
<dbReference type="Pfam" id="PF01527">
    <property type="entry name" value="HTH_Tnp_1"/>
    <property type="match status" value="1"/>
</dbReference>
<dbReference type="InterPro" id="IPR002514">
    <property type="entry name" value="Transposase_8"/>
</dbReference>